<feature type="region of interest" description="Disordered" evidence="1">
    <location>
        <begin position="305"/>
        <end position="336"/>
    </location>
</feature>
<feature type="compositionally biased region" description="Basic and acidic residues" evidence="1">
    <location>
        <begin position="270"/>
        <end position="280"/>
    </location>
</feature>
<proteinExistence type="predicted"/>
<gene>
    <name evidence="2" type="ORF">CDD82_1176</name>
</gene>
<evidence type="ECO:0000313" key="2">
    <source>
        <dbReference type="EMBL" id="PHH67726.1"/>
    </source>
</evidence>
<feature type="region of interest" description="Disordered" evidence="1">
    <location>
        <begin position="222"/>
        <end position="241"/>
    </location>
</feature>
<name>A0A2C5YJ52_9HYPO</name>
<protein>
    <submittedName>
        <fullName evidence="2">Uncharacterized protein</fullName>
    </submittedName>
</protein>
<feature type="region of interest" description="Disordered" evidence="1">
    <location>
        <begin position="554"/>
        <end position="575"/>
    </location>
</feature>
<feature type="region of interest" description="Disordered" evidence="1">
    <location>
        <begin position="270"/>
        <end position="291"/>
    </location>
</feature>
<keyword evidence="3" id="KW-1185">Reference proteome</keyword>
<sequence>MAPPSGSESVGSVKSLHRSGGMASVGKPSKPSTATLTTRRDLGSEEARAKTKFREAMENPNWRDRTHGSSCSSVAEGTCTEIADAVVVRARARGSSARLSVDSGVLEPDNISNRKVSELDRRFNTRQVAGSSFCLDETDIDTDKDGRIAEQNALCRVVSKKQLLAPSTQGRALHLIELEPHDVGHADYRNDGQMAVLQRLIKIPAEGDGGVDVGLGWKSPSEEDWVDKGKRRSFQKSDDSTDLSKLMGAVTVGAVGSEDGAALDQKLQKPEGVAHDDKAEAQGTEKGQDKQRDFQKILDMLRRAPCAASSSGEAAGRPGGKLRSDSGYGTSSASEGDMARGIEHLLPGLGGGARRCDTVSDTLVNYNARRLSSRGMQDSRGSSNSENGTTRGNSLNPKAREFLSFGTESQAGRGIGSSSDESGQEGGGGGSSRSDGRGAGNHEATIGAIPFFFGAGAPIIYPIDMSGGDLRPLVALPPLVNVASVFGSAAGSGGAAQADEAQAARQAPLGAAGWLGAFGRTSTPFHSLPARLHCPSLPLGSMYGAPVPAAPSAPSPLTGGVGRPMPVPKPKMPDTSKQQAYEAYIEQRKAMEPGYAMECRLRQQRRAKRTHARPAVQAVNQPV</sequence>
<dbReference type="AlphaFoldDB" id="A0A2C5YJ52"/>
<feature type="region of interest" description="Disordered" evidence="1">
    <location>
        <begin position="604"/>
        <end position="623"/>
    </location>
</feature>
<feature type="compositionally biased region" description="Polar residues" evidence="1">
    <location>
        <begin position="1"/>
        <end position="12"/>
    </location>
</feature>
<feature type="region of interest" description="Disordered" evidence="1">
    <location>
        <begin position="1"/>
        <end position="48"/>
    </location>
</feature>
<dbReference type="Proteomes" id="UP000224854">
    <property type="component" value="Unassembled WGS sequence"/>
</dbReference>
<dbReference type="EMBL" id="NJEU01001334">
    <property type="protein sequence ID" value="PHH67726.1"/>
    <property type="molecule type" value="Genomic_DNA"/>
</dbReference>
<reference evidence="2 3" key="1">
    <citation type="submission" date="2017-06" db="EMBL/GenBank/DDBJ databases">
        <title>Ant-infecting Ophiocordyceps genomes reveal a high diversity of potential behavioral manipulation genes and a possible major role for enterotoxins.</title>
        <authorList>
            <person name="De Bekker C."/>
            <person name="Evans H.C."/>
            <person name="Brachmann A."/>
            <person name="Hughes D.P."/>
        </authorList>
    </citation>
    <scope>NUCLEOTIDE SEQUENCE [LARGE SCALE GENOMIC DNA]</scope>
    <source>
        <strain evidence="2 3">1348a</strain>
    </source>
</reference>
<accession>A0A2C5YJ52</accession>
<comment type="caution">
    <text evidence="2">The sequence shown here is derived from an EMBL/GenBank/DDBJ whole genome shotgun (WGS) entry which is preliminary data.</text>
</comment>
<dbReference type="OrthoDB" id="4755921at2759"/>
<feature type="compositionally biased region" description="Polar residues" evidence="1">
    <location>
        <begin position="374"/>
        <end position="396"/>
    </location>
</feature>
<evidence type="ECO:0000313" key="3">
    <source>
        <dbReference type="Proteomes" id="UP000224854"/>
    </source>
</evidence>
<feature type="region of interest" description="Disordered" evidence="1">
    <location>
        <begin position="368"/>
        <end position="441"/>
    </location>
</feature>
<evidence type="ECO:0000256" key="1">
    <source>
        <dbReference type="SAM" id="MobiDB-lite"/>
    </source>
</evidence>
<feature type="compositionally biased region" description="Basic and acidic residues" evidence="1">
    <location>
        <begin position="38"/>
        <end position="48"/>
    </location>
</feature>
<organism evidence="2 3">
    <name type="scientific">Ophiocordyceps australis</name>
    <dbReference type="NCBI Taxonomy" id="1399860"/>
    <lineage>
        <taxon>Eukaryota</taxon>
        <taxon>Fungi</taxon>
        <taxon>Dikarya</taxon>
        <taxon>Ascomycota</taxon>
        <taxon>Pezizomycotina</taxon>
        <taxon>Sordariomycetes</taxon>
        <taxon>Hypocreomycetidae</taxon>
        <taxon>Hypocreales</taxon>
        <taxon>Ophiocordycipitaceae</taxon>
        <taxon>Ophiocordyceps</taxon>
    </lineage>
</organism>